<reference evidence="7 8" key="1">
    <citation type="journal article" date="2018" name="Proc. R. Soc. B">
        <title>A non-coding region near Follistatin controls head colour polymorphism in the Gouldian finch.</title>
        <authorList>
            <person name="Toomey M.B."/>
            <person name="Marques C.I."/>
            <person name="Andrade P."/>
            <person name="Araujo P.M."/>
            <person name="Sabatino S."/>
            <person name="Gazda M.A."/>
            <person name="Afonso S."/>
            <person name="Lopes R.J."/>
            <person name="Corbo J.C."/>
            <person name="Carneiro M."/>
        </authorList>
    </citation>
    <scope>NUCLEOTIDE SEQUENCE [LARGE SCALE GENOMIC DNA]</scope>
    <source>
        <strain evidence="7">Red01</strain>
        <tissue evidence="7">Muscle</tissue>
    </source>
</reference>
<dbReference type="InterPro" id="IPR036179">
    <property type="entry name" value="Ig-like_dom_sf"/>
</dbReference>
<evidence type="ECO:0000256" key="3">
    <source>
        <dbReference type="ARBA" id="ARBA00023136"/>
    </source>
</evidence>
<gene>
    <name evidence="7" type="ORF">DV515_00006605</name>
</gene>
<dbReference type="AlphaFoldDB" id="A0A3L8SLJ1"/>
<dbReference type="InterPro" id="IPR013783">
    <property type="entry name" value="Ig-like_fold"/>
</dbReference>
<name>A0A3L8SLJ1_CHLGU</name>
<feature type="transmembrane region" description="Helical" evidence="6">
    <location>
        <begin position="224"/>
        <end position="248"/>
    </location>
</feature>
<accession>A0A3L8SLJ1</accession>
<comment type="subcellular location">
    <subcellularLocation>
        <location evidence="1">Membrane</location>
    </subcellularLocation>
</comment>
<evidence type="ECO:0000256" key="1">
    <source>
        <dbReference type="ARBA" id="ARBA00004370"/>
    </source>
</evidence>
<evidence type="ECO:0000256" key="2">
    <source>
        <dbReference type="ARBA" id="ARBA00022729"/>
    </source>
</evidence>
<dbReference type="Proteomes" id="UP000276834">
    <property type="component" value="Unassembled WGS sequence"/>
</dbReference>
<dbReference type="GO" id="GO:0016020">
    <property type="term" value="C:membrane"/>
    <property type="evidence" value="ECO:0007669"/>
    <property type="project" value="UniProtKB-SubCell"/>
</dbReference>
<dbReference type="OrthoDB" id="8439544at2759"/>
<keyword evidence="2" id="KW-0732">Signal</keyword>
<keyword evidence="3 6" id="KW-0472">Membrane</keyword>
<organism evidence="7 8">
    <name type="scientific">Chloebia gouldiae</name>
    <name type="common">Gouldian finch</name>
    <name type="synonym">Erythrura gouldiae</name>
    <dbReference type="NCBI Taxonomy" id="44316"/>
    <lineage>
        <taxon>Eukaryota</taxon>
        <taxon>Metazoa</taxon>
        <taxon>Chordata</taxon>
        <taxon>Craniata</taxon>
        <taxon>Vertebrata</taxon>
        <taxon>Euteleostomi</taxon>
        <taxon>Archelosauria</taxon>
        <taxon>Archosauria</taxon>
        <taxon>Dinosauria</taxon>
        <taxon>Saurischia</taxon>
        <taxon>Theropoda</taxon>
        <taxon>Coelurosauria</taxon>
        <taxon>Aves</taxon>
        <taxon>Neognathae</taxon>
        <taxon>Neoaves</taxon>
        <taxon>Telluraves</taxon>
        <taxon>Australaves</taxon>
        <taxon>Passeriformes</taxon>
        <taxon>Passeroidea</taxon>
        <taxon>Passeridae</taxon>
        <taxon>Chloebia</taxon>
    </lineage>
</organism>
<proteinExistence type="predicted"/>
<evidence type="ECO:0000313" key="8">
    <source>
        <dbReference type="Proteomes" id="UP000276834"/>
    </source>
</evidence>
<dbReference type="SUPFAM" id="SSF48726">
    <property type="entry name" value="Immunoglobulin"/>
    <property type="match status" value="2"/>
</dbReference>
<evidence type="ECO:0000313" key="7">
    <source>
        <dbReference type="EMBL" id="RLW03309.1"/>
    </source>
</evidence>
<protein>
    <recommendedName>
        <fullName evidence="9">Ig-like domain-containing protein</fullName>
    </recommendedName>
</protein>
<dbReference type="Gene3D" id="2.60.40.10">
    <property type="entry name" value="Immunoglobulins"/>
    <property type="match status" value="2"/>
</dbReference>
<dbReference type="EMBL" id="QUSF01000016">
    <property type="protein sequence ID" value="RLW03309.1"/>
    <property type="molecule type" value="Genomic_DNA"/>
</dbReference>
<evidence type="ECO:0000256" key="5">
    <source>
        <dbReference type="SAM" id="MobiDB-lite"/>
    </source>
</evidence>
<keyword evidence="6" id="KW-0812">Transmembrane</keyword>
<dbReference type="InterPro" id="IPR015631">
    <property type="entry name" value="CD2/SLAM_rcpt"/>
</dbReference>
<dbReference type="PANTHER" id="PTHR12080:SF54">
    <property type="entry name" value="T-CELL SURFACE ANTIGEN CD2"/>
    <property type="match status" value="1"/>
</dbReference>
<evidence type="ECO:0008006" key="9">
    <source>
        <dbReference type="Google" id="ProtNLM"/>
    </source>
</evidence>
<keyword evidence="6" id="KW-1133">Transmembrane helix</keyword>
<dbReference type="STRING" id="44316.ENSEGOP00005006294"/>
<sequence length="328" mass="37744">MRGDSVTSTRKRSSTSWIYKAVNETALLSITAPGGIYEATWRRGGQRLVQIKDNKPKYFVNKEQCRCAILWNGTLQIQRVEKADSGNYSVMVYQKDGTLKAEENVIFFVQAEPFKRRNSLRHACPFPFFSEPVPQPILLAECRNKSVSVKCEAKQKVKNEAKEKAKDEAFIIELTQPNGKKIQKNATLLEWHGWNSGTFRCAAKNQVSEKMAEKVINCSGKMDFYLILGIAGGAVFFVIFVICLIYCIRRKKRKRNEVYEEEQVMQTLPVDHENGMQKLPQTPCRPTPKQLRVQQRPLPPQPQELQQLRPQPRPRTQPRTPNLPRQRP</sequence>
<feature type="compositionally biased region" description="Low complexity" evidence="5">
    <location>
        <begin position="317"/>
        <end position="328"/>
    </location>
</feature>
<comment type="caution">
    <text evidence="7">The sequence shown here is derived from an EMBL/GenBank/DDBJ whole genome shotgun (WGS) entry which is preliminary data.</text>
</comment>
<keyword evidence="4" id="KW-0325">Glycoprotein</keyword>
<feature type="region of interest" description="Disordered" evidence="5">
    <location>
        <begin position="269"/>
        <end position="328"/>
    </location>
</feature>
<evidence type="ECO:0000256" key="4">
    <source>
        <dbReference type="ARBA" id="ARBA00023180"/>
    </source>
</evidence>
<keyword evidence="8" id="KW-1185">Reference proteome</keyword>
<evidence type="ECO:0000256" key="6">
    <source>
        <dbReference type="SAM" id="Phobius"/>
    </source>
</evidence>
<dbReference type="PANTHER" id="PTHR12080">
    <property type="entry name" value="SIGNALING LYMPHOCYTIC ACTIVATION MOLECULE"/>
    <property type="match status" value="1"/>
</dbReference>